<proteinExistence type="predicted"/>
<evidence type="ECO:0000313" key="1">
    <source>
        <dbReference type="EMBL" id="ARM83190.1"/>
    </source>
</evidence>
<dbReference type="Proteomes" id="UP000193100">
    <property type="component" value="Chromosome"/>
</dbReference>
<evidence type="ECO:0000313" key="2">
    <source>
        <dbReference type="Proteomes" id="UP000193100"/>
    </source>
</evidence>
<organism evidence="1 2">
    <name type="scientific">Marinobacter salarius</name>
    <dbReference type="NCBI Taxonomy" id="1420917"/>
    <lineage>
        <taxon>Bacteria</taxon>
        <taxon>Pseudomonadati</taxon>
        <taxon>Pseudomonadota</taxon>
        <taxon>Gammaproteobacteria</taxon>
        <taxon>Pseudomonadales</taxon>
        <taxon>Marinobacteraceae</taxon>
        <taxon>Marinobacter</taxon>
    </lineage>
</organism>
<name>A0A1W6K725_9GAMM</name>
<gene>
    <name evidence="1" type="ORF">MARSALSMR5_01096</name>
</gene>
<accession>A0A1W6K725</accession>
<reference evidence="1 2" key="1">
    <citation type="submission" date="2017-04" db="EMBL/GenBank/DDBJ databases">
        <title>Genome Sequence of Marinobacter salarius strain SMR5 Isolated from a culture of the Diatom Skeletonema marinoi.</title>
        <authorList>
            <person name="Topel M."/>
            <person name="Pinder M.I.M."/>
            <person name="Johansson O.N."/>
            <person name="Kourtchenko O."/>
            <person name="Godhe A."/>
            <person name="Clarke A.K."/>
        </authorList>
    </citation>
    <scope>NUCLEOTIDE SEQUENCE [LARGE SCALE GENOMIC DNA]</scope>
    <source>
        <strain evidence="1 2">SMR5</strain>
    </source>
</reference>
<dbReference type="EMBL" id="CP020931">
    <property type="protein sequence ID" value="ARM83190.1"/>
    <property type="molecule type" value="Genomic_DNA"/>
</dbReference>
<protein>
    <submittedName>
        <fullName evidence="1">Uncharacterized protein</fullName>
    </submittedName>
</protein>
<sequence length="50" mass="5438">MVRKALTFYIELTEVHAAEPGGVSAWLRAQGRDAQSSKVMATSGAWMKCP</sequence>
<dbReference type="AlphaFoldDB" id="A0A1W6K725"/>